<feature type="transmembrane region" description="Helical" evidence="5">
    <location>
        <begin position="18"/>
        <end position="35"/>
    </location>
</feature>
<keyword evidence="7" id="KW-1185">Reference proteome</keyword>
<accession>A0ABP9M325</accession>
<dbReference type="Proteomes" id="UP001500227">
    <property type="component" value="Unassembled WGS sequence"/>
</dbReference>
<dbReference type="PANTHER" id="PTHR30249">
    <property type="entry name" value="PUTATIVE SEROTONIN TRANSPORTER"/>
    <property type="match status" value="1"/>
</dbReference>
<dbReference type="PANTHER" id="PTHR30249:SF0">
    <property type="entry name" value="PLASTIDAL GLYCOLATE_GLYCERATE TRANSLOCATOR 1, CHLOROPLASTIC"/>
    <property type="match status" value="1"/>
</dbReference>
<keyword evidence="4 5" id="KW-0472">Membrane</keyword>
<feature type="transmembrane region" description="Helical" evidence="5">
    <location>
        <begin position="159"/>
        <end position="182"/>
    </location>
</feature>
<dbReference type="EMBL" id="BAABKD010000009">
    <property type="protein sequence ID" value="GAA5089969.1"/>
    <property type="molecule type" value="Genomic_DNA"/>
</dbReference>
<reference evidence="7" key="1">
    <citation type="journal article" date="2019" name="Int. J. Syst. Evol. Microbiol.">
        <title>The Global Catalogue of Microorganisms (GCM) 10K type strain sequencing project: providing services to taxonomists for standard genome sequencing and annotation.</title>
        <authorList>
            <consortium name="The Broad Institute Genomics Platform"/>
            <consortium name="The Broad Institute Genome Sequencing Center for Infectious Disease"/>
            <person name="Wu L."/>
            <person name="Ma J."/>
        </authorList>
    </citation>
    <scope>NUCLEOTIDE SEQUENCE [LARGE SCALE GENOMIC DNA]</scope>
    <source>
        <strain evidence="7">JCM 18423</strain>
    </source>
</reference>
<organism evidence="6 7">
    <name type="scientific">Paenalcaligenes hermetiae</name>
    <dbReference type="NCBI Taxonomy" id="1157987"/>
    <lineage>
        <taxon>Bacteria</taxon>
        <taxon>Pseudomonadati</taxon>
        <taxon>Pseudomonadota</taxon>
        <taxon>Betaproteobacteria</taxon>
        <taxon>Burkholderiales</taxon>
        <taxon>Alcaligenaceae</taxon>
        <taxon>Paenalcaligenes</taxon>
    </lineage>
</organism>
<gene>
    <name evidence="6" type="ORF">GCM10023337_13600</name>
</gene>
<proteinExistence type="predicted"/>
<dbReference type="Pfam" id="PF04172">
    <property type="entry name" value="LrgB"/>
    <property type="match status" value="1"/>
</dbReference>
<evidence type="ECO:0000256" key="2">
    <source>
        <dbReference type="ARBA" id="ARBA00022692"/>
    </source>
</evidence>
<feature type="transmembrane region" description="Helical" evidence="5">
    <location>
        <begin position="215"/>
        <end position="236"/>
    </location>
</feature>
<feature type="transmembrane region" description="Helical" evidence="5">
    <location>
        <begin position="73"/>
        <end position="92"/>
    </location>
</feature>
<dbReference type="InterPro" id="IPR007300">
    <property type="entry name" value="CidB/LrgB"/>
</dbReference>
<keyword evidence="2 5" id="KW-0812">Transmembrane</keyword>
<evidence type="ECO:0000256" key="5">
    <source>
        <dbReference type="SAM" id="Phobius"/>
    </source>
</evidence>
<evidence type="ECO:0000256" key="4">
    <source>
        <dbReference type="ARBA" id="ARBA00023136"/>
    </source>
</evidence>
<comment type="subcellular location">
    <subcellularLocation>
        <location evidence="1">Membrane</location>
        <topology evidence="1">Multi-pass membrane protein</topology>
    </subcellularLocation>
</comment>
<name>A0ABP9M325_9BURK</name>
<protein>
    <submittedName>
        <fullName evidence="6">LrgB family protein</fullName>
    </submittedName>
</protein>
<evidence type="ECO:0000313" key="6">
    <source>
        <dbReference type="EMBL" id="GAA5089969.1"/>
    </source>
</evidence>
<evidence type="ECO:0000313" key="7">
    <source>
        <dbReference type="Proteomes" id="UP001500227"/>
    </source>
</evidence>
<dbReference type="RefSeq" id="WP_260649472.1">
    <property type="nucleotide sequence ID" value="NZ_BAABKD010000009.1"/>
</dbReference>
<feature type="transmembrane region" description="Helical" evidence="5">
    <location>
        <begin position="42"/>
        <end position="61"/>
    </location>
</feature>
<evidence type="ECO:0000256" key="3">
    <source>
        <dbReference type="ARBA" id="ARBA00022989"/>
    </source>
</evidence>
<evidence type="ECO:0000256" key="1">
    <source>
        <dbReference type="ARBA" id="ARBA00004141"/>
    </source>
</evidence>
<keyword evidence="3 5" id="KW-1133">Transmembrane helix</keyword>
<feature type="transmembrane region" description="Helical" evidence="5">
    <location>
        <begin position="104"/>
        <end position="128"/>
    </location>
</feature>
<comment type="caution">
    <text evidence="6">The sequence shown here is derived from an EMBL/GenBank/DDBJ whole genome shotgun (WGS) entry which is preliminary data.</text>
</comment>
<sequence length="245" mass="26342">MIREDFFRIWVFLADTPLLWLTLTLCVYLASLYLYRRCHSSPFVLPVLTSVCAIVGILLLTDTPYETYFEGAQFIHFLIGPATVALAIPLYNQLPKLKLLWRPLSITLVVGALTGLVSSAILTLALGASPEMVISLMPKSATMPIAMAISDHFGGQPSLTAVSVAFTGIIGSILATPVFYLLKLNNPIVRGVATGVSAHAIGTARVIQINETMGAFAALAMSVTGILTALLMPLVLELLQGLNWL</sequence>